<feature type="transmembrane region" description="Helical" evidence="8">
    <location>
        <begin position="350"/>
        <end position="373"/>
    </location>
</feature>
<comment type="subcellular location">
    <subcellularLocation>
        <location evidence="1">Cell membrane</location>
        <topology evidence="1">Multi-pass membrane protein</topology>
    </subcellularLocation>
</comment>
<dbReference type="STRING" id="318479.A0A0N4UK10"/>
<evidence type="ECO:0000256" key="8">
    <source>
        <dbReference type="SAM" id="Phobius"/>
    </source>
</evidence>
<feature type="transmembrane region" description="Helical" evidence="8">
    <location>
        <begin position="454"/>
        <end position="476"/>
    </location>
</feature>
<reference evidence="10 12" key="2">
    <citation type="submission" date="2018-11" db="EMBL/GenBank/DDBJ databases">
        <authorList>
            <consortium name="Pathogen Informatics"/>
        </authorList>
    </citation>
    <scope>NUCLEOTIDE SEQUENCE [LARGE SCALE GENOMIC DNA]</scope>
</reference>
<dbReference type="Gene3D" id="1.20.1250.20">
    <property type="entry name" value="MFS general substrate transporter like domains"/>
    <property type="match status" value="1"/>
</dbReference>
<protein>
    <submittedName>
        <fullName evidence="13">MFS domain-containing protein</fullName>
    </submittedName>
</protein>
<feature type="transmembrane region" description="Helical" evidence="8">
    <location>
        <begin position="56"/>
        <end position="88"/>
    </location>
</feature>
<feature type="transmembrane region" description="Helical" evidence="8">
    <location>
        <begin position="417"/>
        <end position="442"/>
    </location>
</feature>
<evidence type="ECO:0000313" key="11">
    <source>
        <dbReference type="Proteomes" id="UP000038040"/>
    </source>
</evidence>
<proteinExistence type="inferred from homology"/>
<dbReference type="InterPro" id="IPR005829">
    <property type="entry name" value="Sugar_transporter_CS"/>
</dbReference>
<dbReference type="Proteomes" id="UP000038040">
    <property type="component" value="Unplaced"/>
</dbReference>
<accession>A0A0N4UK10</accession>
<dbReference type="OrthoDB" id="4540492at2759"/>
<keyword evidence="2 7" id="KW-0813">Transport</keyword>
<feature type="transmembrane region" description="Helical" evidence="8">
    <location>
        <begin position="207"/>
        <end position="225"/>
    </location>
</feature>
<dbReference type="EMBL" id="UYYG01000048">
    <property type="protein sequence ID" value="VDN52181.1"/>
    <property type="molecule type" value="Genomic_DNA"/>
</dbReference>
<dbReference type="InterPro" id="IPR003663">
    <property type="entry name" value="Sugar/inositol_transpt"/>
</dbReference>
<dbReference type="GO" id="GO:0005353">
    <property type="term" value="F:fructose transmembrane transporter activity"/>
    <property type="evidence" value="ECO:0007669"/>
    <property type="project" value="UniProtKB-ARBA"/>
</dbReference>
<feature type="transmembrane region" description="Helical" evidence="8">
    <location>
        <begin position="163"/>
        <end position="186"/>
    </location>
</feature>
<dbReference type="PROSITE" id="PS00217">
    <property type="entry name" value="SUGAR_TRANSPORT_2"/>
    <property type="match status" value="1"/>
</dbReference>
<evidence type="ECO:0000256" key="2">
    <source>
        <dbReference type="ARBA" id="ARBA00022448"/>
    </source>
</evidence>
<evidence type="ECO:0000256" key="1">
    <source>
        <dbReference type="ARBA" id="ARBA00004651"/>
    </source>
</evidence>
<gene>
    <name evidence="10" type="ORF">DME_LOCUS2154</name>
</gene>
<evidence type="ECO:0000256" key="5">
    <source>
        <dbReference type="ARBA" id="ARBA00022989"/>
    </source>
</evidence>
<evidence type="ECO:0000256" key="7">
    <source>
        <dbReference type="RuleBase" id="RU003346"/>
    </source>
</evidence>
<evidence type="ECO:0000313" key="10">
    <source>
        <dbReference type="EMBL" id="VDN52181.1"/>
    </source>
</evidence>
<dbReference type="PANTHER" id="PTHR23503:SF8">
    <property type="entry name" value="FACILITATED GLUCOSE TRANSPORTER PROTEIN 1"/>
    <property type="match status" value="1"/>
</dbReference>
<evidence type="ECO:0000256" key="6">
    <source>
        <dbReference type="ARBA" id="ARBA00023136"/>
    </source>
</evidence>
<evidence type="ECO:0000256" key="3">
    <source>
        <dbReference type="ARBA" id="ARBA00022475"/>
    </source>
</evidence>
<dbReference type="PRINTS" id="PR00171">
    <property type="entry name" value="SUGRTRNSPORT"/>
</dbReference>
<keyword evidence="5 8" id="KW-1133">Transmembrane helix</keyword>
<feature type="transmembrane region" description="Helical" evidence="8">
    <location>
        <begin position="108"/>
        <end position="132"/>
    </location>
</feature>
<keyword evidence="4 8" id="KW-0812">Transmembrane</keyword>
<keyword evidence="3" id="KW-1003">Cell membrane</keyword>
<feature type="transmembrane region" description="Helical" evidence="8">
    <location>
        <begin position="382"/>
        <end position="405"/>
    </location>
</feature>
<keyword evidence="6 8" id="KW-0472">Membrane</keyword>
<evidence type="ECO:0000313" key="13">
    <source>
        <dbReference type="WBParaSite" id="DME_0000802901-mRNA-1"/>
    </source>
</evidence>
<dbReference type="GO" id="GO:0005886">
    <property type="term" value="C:plasma membrane"/>
    <property type="evidence" value="ECO:0007669"/>
    <property type="project" value="UniProtKB-SubCell"/>
</dbReference>
<name>A0A0N4UK10_DRAME</name>
<evidence type="ECO:0000259" key="9">
    <source>
        <dbReference type="PROSITE" id="PS50850"/>
    </source>
</evidence>
<feature type="transmembrane region" description="Helical" evidence="8">
    <location>
        <begin position="231"/>
        <end position="251"/>
    </location>
</feature>
<feature type="transmembrane region" description="Helical" evidence="8">
    <location>
        <begin position="317"/>
        <end position="338"/>
    </location>
</feature>
<dbReference type="PANTHER" id="PTHR23503">
    <property type="entry name" value="SOLUTE CARRIER FAMILY 2"/>
    <property type="match status" value="1"/>
</dbReference>
<dbReference type="Proteomes" id="UP000274756">
    <property type="component" value="Unassembled WGS sequence"/>
</dbReference>
<evidence type="ECO:0000313" key="12">
    <source>
        <dbReference type="Proteomes" id="UP000274756"/>
    </source>
</evidence>
<feature type="domain" description="Major facilitator superfamily (MFS) profile" evidence="9">
    <location>
        <begin position="59"/>
        <end position="507"/>
    </location>
</feature>
<feature type="transmembrane region" description="Helical" evidence="8">
    <location>
        <begin position="482"/>
        <end position="503"/>
    </location>
</feature>
<dbReference type="NCBIfam" id="TIGR00879">
    <property type="entry name" value="SP"/>
    <property type="match status" value="1"/>
</dbReference>
<dbReference type="FunFam" id="1.20.1250.20:FF:001511">
    <property type="entry name" value="Solute carrier family 2, facilitated glucose transporter member 5"/>
    <property type="match status" value="1"/>
</dbReference>
<feature type="transmembrane region" description="Helical" evidence="8">
    <location>
        <begin position="139"/>
        <end position="157"/>
    </location>
</feature>
<dbReference type="InterPro" id="IPR036259">
    <property type="entry name" value="MFS_trans_sf"/>
</dbReference>
<dbReference type="SUPFAM" id="SSF103473">
    <property type="entry name" value="MFS general substrate transporter"/>
    <property type="match status" value="1"/>
</dbReference>
<comment type="similarity">
    <text evidence="7">Belongs to the major facilitator superfamily. Sugar transporter (TC 2.A.1.1) family.</text>
</comment>
<dbReference type="InterPro" id="IPR045263">
    <property type="entry name" value="GLUT"/>
</dbReference>
<dbReference type="AlphaFoldDB" id="A0A0N4UK10"/>
<reference evidence="13" key="1">
    <citation type="submission" date="2017-02" db="UniProtKB">
        <authorList>
            <consortium name="WormBaseParasite"/>
        </authorList>
    </citation>
    <scope>IDENTIFICATION</scope>
</reference>
<dbReference type="InterPro" id="IPR005828">
    <property type="entry name" value="MFS_sugar_transport-like"/>
</dbReference>
<dbReference type="InterPro" id="IPR020846">
    <property type="entry name" value="MFS_dom"/>
</dbReference>
<dbReference type="PROSITE" id="PS50850">
    <property type="entry name" value="MFS"/>
    <property type="match status" value="1"/>
</dbReference>
<dbReference type="GO" id="GO:1990539">
    <property type="term" value="P:fructose import across plasma membrane"/>
    <property type="evidence" value="ECO:0007669"/>
    <property type="project" value="UniProtKB-ARBA"/>
</dbReference>
<keyword evidence="12" id="KW-1185">Reference proteome</keyword>
<dbReference type="WBParaSite" id="DME_0000802901-mRNA-1">
    <property type="protein sequence ID" value="DME_0000802901-mRNA-1"/>
    <property type="gene ID" value="DME_0000802901"/>
</dbReference>
<sequence>MSSGRQTGKTTHSDLKTGISSDKAEQQQLLKHEEAARVLGKKTNNQELKGSWTLRLFLSLIAATLGSFQFGYHIGCVNIPAAIIIRWYMDSHKYLFGKEVTYDEIARFQWAITVGIFSVGGMFGGLASGWFADRMGRKGAMLFNNLIAVIAAVLMTGSKYVNAYPLMIIGRIVIGIHSGLNTGLVPMYLTEISPINLRGTLGSAHQLFITIAILVSQFIGLPSVLGSVENWPLVFAFTIVPAILQLCLFSICPESPKYNLIVKKRSEQAKADLKKLRGKEDVAAEINLMEEEAAVAASMRKIGITDLFKGEYAWPMFLAIMMMCGQQLSGINVAMFFSTKIFSDAGLGEGALYATLGMGAVNVAMTLISVYLVDHPKCGRRILLLVGFIGMQIASVLLVISISIYNSDSKIYGFTAYASMVFVILFVVSFATGPGSIPWFFVSELFSSAARANASSVAVMVNWTGSFFIATSFIFINQILQQYTFLIFSAILTFFVFFVWVYVPETKGRTVEDINAEFRLGKSRFGRRQRH</sequence>
<dbReference type="Pfam" id="PF00083">
    <property type="entry name" value="Sugar_tr"/>
    <property type="match status" value="1"/>
</dbReference>
<evidence type="ECO:0000256" key="4">
    <source>
        <dbReference type="ARBA" id="ARBA00022692"/>
    </source>
</evidence>
<organism evidence="11 13">
    <name type="scientific">Dracunculus medinensis</name>
    <name type="common">Guinea worm</name>
    <dbReference type="NCBI Taxonomy" id="318479"/>
    <lineage>
        <taxon>Eukaryota</taxon>
        <taxon>Metazoa</taxon>
        <taxon>Ecdysozoa</taxon>
        <taxon>Nematoda</taxon>
        <taxon>Chromadorea</taxon>
        <taxon>Rhabditida</taxon>
        <taxon>Spirurina</taxon>
        <taxon>Dracunculoidea</taxon>
        <taxon>Dracunculidae</taxon>
        <taxon>Dracunculus</taxon>
    </lineage>
</organism>